<dbReference type="EMBL" id="MSYM01000020">
    <property type="protein sequence ID" value="OLP04487.1"/>
    <property type="molecule type" value="Genomic_DNA"/>
</dbReference>
<dbReference type="Proteomes" id="UP000185911">
    <property type="component" value="Unassembled WGS sequence"/>
</dbReference>
<organism evidence="1 2">
    <name type="scientific">Rhodoferax antarcticus ANT.BR</name>
    <dbReference type="NCBI Taxonomy" id="1111071"/>
    <lineage>
        <taxon>Bacteria</taxon>
        <taxon>Pseudomonadati</taxon>
        <taxon>Pseudomonadota</taxon>
        <taxon>Betaproteobacteria</taxon>
        <taxon>Burkholderiales</taxon>
        <taxon>Comamonadaceae</taxon>
        <taxon>Rhodoferax</taxon>
    </lineage>
</organism>
<evidence type="ECO:0000313" key="2">
    <source>
        <dbReference type="Proteomes" id="UP000185911"/>
    </source>
</evidence>
<sequence length="57" mass="6510">MRCLKFNCFDLGVCAEINLSHDGGHYVVTGDGEEVDLCDTLEDARRVVKEWFEELMT</sequence>
<comment type="caution">
    <text evidence="1">The sequence shown here is derived from an EMBL/GenBank/DDBJ whole genome shotgun (WGS) entry which is preliminary data.</text>
</comment>
<proteinExistence type="predicted"/>
<protein>
    <submittedName>
        <fullName evidence="1">Uncharacterized protein</fullName>
    </submittedName>
</protein>
<gene>
    <name evidence="1" type="ORF">BLL52_4098</name>
</gene>
<name>A0A1Q8Y974_9BURK</name>
<keyword evidence="2" id="KW-1185">Reference proteome</keyword>
<reference evidence="1 2" key="1">
    <citation type="submission" date="2017-01" db="EMBL/GenBank/DDBJ databases">
        <title>Genome sequence of Rhodoferax antarcticus ANT.BR, a psychrophilic purple nonsulfur bacterium from an Antarctic microbial mat.</title>
        <authorList>
            <person name="Baker J."/>
            <person name="Riester C."/>
            <person name="Skinner B."/>
            <person name="Newell A."/>
            <person name="Swingley W."/>
            <person name="Madigan M."/>
            <person name="Jung D."/>
            <person name="Asao M."/>
            <person name="Chen M."/>
            <person name="Loughlin P."/>
            <person name="Pan H."/>
            <person name="Lin S."/>
            <person name="Li N."/>
            <person name="Shaw J."/>
            <person name="Prado M."/>
            <person name="Sherman C."/>
            <person name="Li X."/>
            <person name="Tang J."/>
            <person name="Blankenship R."/>
            <person name="Zhao T."/>
            <person name="Touchman J."/>
            <person name="Sattley M."/>
        </authorList>
    </citation>
    <scope>NUCLEOTIDE SEQUENCE [LARGE SCALE GENOMIC DNA]</scope>
    <source>
        <strain evidence="1 2">ANT.BR</strain>
    </source>
</reference>
<accession>A0A1Q8Y974</accession>
<evidence type="ECO:0000313" key="1">
    <source>
        <dbReference type="EMBL" id="OLP04487.1"/>
    </source>
</evidence>
<dbReference type="AlphaFoldDB" id="A0A1Q8Y974"/>